<dbReference type="AlphaFoldDB" id="A0A2K8JLF1"/>
<feature type="signal peptide" evidence="1">
    <location>
        <begin position="1"/>
        <end position="21"/>
    </location>
</feature>
<name>A0A2K8JLF1_9HEMI</name>
<evidence type="ECO:0000313" key="2">
    <source>
        <dbReference type="EMBL" id="ATU82511.1"/>
    </source>
</evidence>
<proteinExistence type="evidence at transcript level"/>
<reference evidence="2" key="1">
    <citation type="journal article" date="2018" name="Cell. Mol. Life Sci.">
        <title>Giant fish-killing water bug reveals ancient and dynamic venom evolution in Heteroptera.</title>
        <authorList>
            <person name="Walker A.A."/>
            <person name="Hernandez-Vargas M.J."/>
            <person name="Corzo G."/>
            <person name="Fry B.G."/>
            <person name="King G.F."/>
        </authorList>
    </citation>
    <scope>NUCLEOTIDE SEQUENCE</scope>
</reference>
<accession>A0A2K8JLF1</accession>
<feature type="chain" id="PRO_5017932714" evidence="1">
    <location>
        <begin position="22"/>
        <end position="76"/>
    </location>
</feature>
<evidence type="ECO:0000256" key="1">
    <source>
        <dbReference type="SAM" id="SignalP"/>
    </source>
</evidence>
<sequence length="76" mass="8666">MKSLFWVLAVFVALAIFYTEAFPFVSSENDPLTQNDDVTLTNDRESLSPRNFIQNTVMKVVLPAYKIVKVLKEKIA</sequence>
<protein>
    <submittedName>
        <fullName evidence="2">Venom peptide Ld5a</fullName>
    </submittedName>
</protein>
<dbReference type="EMBL" id="MF683370">
    <property type="protein sequence ID" value="ATU82511.1"/>
    <property type="molecule type" value="mRNA"/>
</dbReference>
<organism evidence="2">
    <name type="scientific">Lethocerus distinctifemur</name>
    <dbReference type="NCBI Taxonomy" id="280095"/>
    <lineage>
        <taxon>Eukaryota</taxon>
        <taxon>Metazoa</taxon>
        <taxon>Ecdysozoa</taxon>
        <taxon>Arthropoda</taxon>
        <taxon>Hexapoda</taxon>
        <taxon>Insecta</taxon>
        <taxon>Pterygota</taxon>
        <taxon>Neoptera</taxon>
        <taxon>Paraneoptera</taxon>
        <taxon>Hemiptera</taxon>
        <taxon>Heteroptera</taxon>
        <taxon>Panheteroptera</taxon>
        <taxon>Nepomorpha</taxon>
        <taxon>Belostomatidae</taxon>
        <taxon>Lethocerinae</taxon>
        <taxon>Lethocerus</taxon>
    </lineage>
</organism>
<keyword evidence="1" id="KW-0732">Signal</keyword>